<keyword evidence="2 5" id="KW-1133">Transmembrane helix</keyword>
<protein>
    <submittedName>
        <fullName evidence="6">GET complex subunit GET2</fullName>
    </submittedName>
</protein>
<feature type="transmembrane region" description="Helical" evidence="5">
    <location>
        <begin position="186"/>
        <end position="205"/>
    </location>
</feature>
<evidence type="ECO:0000313" key="6">
    <source>
        <dbReference type="EMBL" id="KAH9825779.1"/>
    </source>
</evidence>
<feature type="compositionally biased region" description="Polar residues" evidence="4">
    <location>
        <begin position="86"/>
        <end position="101"/>
    </location>
</feature>
<proteinExistence type="predicted"/>
<feature type="compositionally biased region" description="Polar residues" evidence="4">
    <location>
        <begin position="1"/>
        <end position="21"/>
    </location>
</feature>
<feature type="compositionally biased region" description="Basic residues" evidence="4">
    <location>
        <begin position="24"/>
        <end position="33"/>
    </location>
</feature>
<evidence type="ECO:0000256" key="2">
    <source>
        <dbReference type="ARBA" id="ARBA00022989"/>
    </source>
</evidence>
<feature type="region of interest" description="Disordered" evidence="4">
    <location>
        <begin position="108"/>
        <end position="127"/>
    </location>
</feature>
<keyword evidence="1 5" id="KW-0812">Transmembrane</keyword>
<evidence type="ECO:0000256" key="1">
    <source>
        <dbReference type="ARBA" id="ARBA00022692"/>
    </source>
</evidence>
<feature type="compositionally biased region" description="Low complexity" evidence="4">
    <location>
        <begin position="108"/>
        <end position="120"/>
    </location>
</feature>
<dbReference type="InterPro" id="IPR028143">
    <property type="entry name" value="Get2/sif1"/>
</dbReference>
<keyword evidence="3 5" id="KW-0472">Membrane</keyword>
<accession>A0A9W7SNP5</accession>
<dbReference type="AlphaFoldDB" id="A0A9W7SNP5"/>
<organism evidence="6 7">
    <name type="scientific">Teratosphaeria destructans</name>
    <dbReference type="NCBI Taxonomy" id="418781"/>
    <lineage>
        <taxon>Eukaryota</taxon>
        <taxon>Fungi</taxon>
        <taxon>Dikarya</taxon>
        <taxon>Ascomycota</taxon>
        <taxon>Pezizomycotina</taxon>
        <taxon>Dothideomycetes</taxon>
        <taxon>Dothideomycetidae</taxon>
        <taxon>Mycosphaerellales</taxon>
        <taxon>Teratosphaeriaceae</taxon>
        <taxon>Teratosphaeria</taxon>
    </lineage>
</organism>
<reference evidence="6 7" key="1">
    <citation type="journal article" date="2018" name="IMA Fungus">
        <title>IMA Genome-F 10: Nine draft genome sequences of Claviceps purpurea s.lat., including C. arundinis, C. humidiphila, and C. cf. spartinae, pseudomolecules for the pitch canker pathogen Fusarium circinatum, draft genome of Davidsoniella eucalypti, Grosmannia galeiformis, Quambalaria eucalypti, and Teratosphaeria destructans.</title>
        <authorList>
            <person name="Wingfield B.D."/>
            <person name="Liu M."/>
            <person name="Nguyen H.D."/>
            <person name="Lane F.A."/>
            <person name="Morgan S.W."/>
            <person name="De Vos L."/>
            <person name="Wilken P.M."/>
            <person name="Duong T.A."/>
            <person name="Aylward J."/>
            <person name="Coetzee M.P."/>
            <person name="Dadej K."/>
            <person name="De Beer Z.W."/>
            <person name="Findlay W."/>
            <person name="Havenga M."/>
            <person name="Kolarik M."/>
            <person name="Menzies J.G."/>
            <person name="Naidoo K."/>
            <person name="Pochopski O."/>
            <person name="Shoukouhi P."/>
            <person name="Santana Q.C."/>
            <person name="Seifert K.A."/>
            <person name="Soal N."/>
            <person name="Steenkamp E.T."/>
            <person name="Tatham C.T."/>
            <person name="van der Nest M.A."/>
            <person name="Wingfield M.J."/>
        </authorList>
    </citation>
    <scope>NUCLEOTIDE SEQUENCE [LARGE SCALE GENOMIC DNA]</scope>
    <source>
        <strain evidence="6">CMW44962</strain>
    </source>
</reference>
<feature type="compositionally biased region" description="Basic and acidic residues" evidence="4">
    <location>
        <begin position="34"/>
        <end position="44"/>
    </location>
</feature>
<dbReference type="OrthoDB" id="5393181at2759"/>
<dbReference type="PANTHER" id="PTHR28263">
    <property type="entry name" value="GOLGI TO ER TRAFFIC PROTEIN 2"/>
    <property type="match status" value="1"/>
</dbReference>
<gene>
    <name evidence="6" type="ORF">Tdes44962_MAKER03990</name>
</gene>
<feature type="transmembrane region" description="Helical" evidence="5">
    <location>
        <begin position="288"/>
        <end position="309"/>
    </location>
</feature>
<dbReference type="Proteomes" id="UP001138500">
    <property type="component" value="Unassembled WGS sequence"/>
</dbReference>
<dbReference type="Pfam" id="PF08690">
    <property type="entry name" value="GET2"/>
    <property type="match status" value="1"/>
</dbReference>
<dbReference type="PANTHER" id="PTHR28263:SF1">
    <property type="entry name" value="GOLGI TO ER TRAFFIC PROTEIN 2"/>
    <property type="match status" value="1"/>
</dbReference>
<evidence type="ECO:0000256" key="3">
    <source>
        <dbReference type="ARBA" id="ARBA00023136"/>
    </source>
</evidence>
<name>A0A9W7SNP5_9PEZI</name>
<evidence type="ECO:0000256" key="4">
    <source>
        <dbReference type="SAM" id="MobiDB-lite"/>
    </source>
</evidence>
<dbReference type="GO" id="GO:0006890">
    <property type="term" value="P:retrograde vesicle-mediated transport, Golgi to endoplasmic reticulum"/>
    <property type="evidence" value="ECO:0007669"/>
    <property type="project" value="TreeGrafter"/>
</dbReference>
<sequence length="315" mass="34069">MADTATSTSSDPVSENETPNQKAARLRREKRQKKMAEQGEDRLAKIKALNGGVAPPAEVLGGPTVPPPQTHQASVDDPDEVDIDTVSGTHTPASRGNANTNDPFAAMMQMQQQQRQQHQQGGAGGEAEDPMVQMMAQLSSLMGGNPQDPNDPTQPPQIPPMLQAMLRGQTQDEKQSAKAPETGGAYFWRLVHALFAFSLAIYITLTSTFNGTKLGRTQSAYSSGGDYGFGQRLFVIFTSAELVLQSTRFFVEKGQLRGNGWLAMVANSGFVPEPYAGWVRVAGRYATIAQTVFSDAMGVVFVFGVLAWWRGMEIA</sequence>
<feature type="region of interest" description="Disordered" evidence="4">
    <location>
        <begin position="1"/>
        <end position="101"/>
    </location>
</feature>
<comment type="caution">
    <text evidence="6">The sequence shown here is derived from an EMBL/GenBank/DDBJ whole genome shotgun (WGS) entry which is preliminary data.</text>
</comment>
<dbReference type="EMBL" id="RIBY02002078">
    <property type="protein sequence ID" value="KAH9825779.1"/>
    <property type="molecule type" value="Genomic_DNA"/>
</dbReference>
<reference evidence="6 7" key="2">
    <citation type="journal article" date="2021" name="Curr. Genet.">
        <title>Genetic response to nitrogen starvation in the aggressive Eucalyptus foliar pathogen Teratosphaeria destructans.</title>
        <authorList>
            <person name="Havenga M."/>
            <person name="Wingfield B.D."/>
            <person name="Wingfield M.J."/>
            <person name="Dreyer L.L."/>
            <person name="Roets F."/>
            <person name="Aylward J."/>
        </authorList>
    </citation>
    <scope>NUCLEOTIDE SEQUENCE [LARGE SCALE GENOMIC DNA]</scope>
    <source>
        <strain evidence="6">CMW44962</strain>
    </source>
</reference>
<evidence type="ECO:0000256" key="5">
    <source>
        <dbReference type="SAM" id="Phobius"/>
    </source>
</evidence>
<keyword evidence="7" id="KW-1185">Reference proteome</keyword>
<evidence type="ECO:0000313" key="7">
    <source>
        <dbReference type="Proteomes" id="UP001138500"/>
    </source>
</evidence>